<evidence type="ECO:0000256" key="10">
    <source>
        <dbReference type="ARBA" id="ARBA00022989"/>
    </source>
</evidence>
<evidence type="ECO:0000256" key="8">
    <source>
        <dbReference type="ARBA" id="ARBA00022777"/>
    </source>
</evidence>
<dbReference type="Gene3D" id="3.40.50.620">
    <property type="entry name" value="HUPs"/>
    <property type="match status" value="1"/>
</dbReference>
<dbReference type="EMBL" id="KK914355">
    <property type="protein sequence ID" value="KDP38873.1"/>
    <property type="molecule type" value="Genomic_DNA"/>
</dbReference>
<keyword evidence="10" id="KW-1133">Transmembrane helix</keyword>
<feature type="region of interest" description="Disordered" evidence="14">
    <location>
        <begin position="178"/>
        <end position="224"/>
    </location>
</feature>
<feature type="domain" description="Protein kinase" evidence="15">
    <location>
        <begin position="255"/>
        <end position="526"/>
    </location>
</feature>
<dbReference type="OrthoDB" id="1917297at2759"/>
<proteinExistence type="predicted"/>
<evidence type="ECO:0000256" key="6">
    <source>
        <dbReference type="ARBA" id="ARBA00022692"/>
    </source>
</evidence>
<dbReference type="GO" id="GO:0005524">
    <property type="term" value="F:ATP binding"/>
    <property type="evidence" value="ECO:0007669"/>
    <property type="project" value="UniProtKB-KW"/>
</dbReference>
<evidence type="ECO:0000256" key="3">
    <source>
        <dbReference type="ARBA" id="ARBA00022475"/>
    </source>
</evidence>
<protein>
    <recommendedName>
        <fullName evidence="2">non-specific serine/threonine protein kinase</fullName>
        <ecNumber evidence="2">2.7.11.1</ecNumber>
    </recommendedName>
</protein>
<comment type="subcellular location">
    <subcellularLocation>
        <location evidence="1">Cell membrane</location>
        <topology evidence="1">Single-pass membrane protein</topology>
    </subcellularLocation>
</comment>
<keyword evidence="9" id="KW-0067">ATP-binding</keyword>
<evidence type="ECO:0000256" key="11">
    <source>
        <dbReference type="ARBA" id="ARBA00023136"/>
    </source>
</evidence>
<dbReference type="InterPro" id="IPR014729">
    <property type="entry name" value="Rossmann-like_a/b/a_fold"/>
</dbReference>
<evidence type="ECO:0000256" key="12">
    <source>
        <dbReference type="ARBA" id="ARBA00047899"/>
    </source>
</evidence>
<evidence type="ECO:0000256" key="2">
    <source>
        <dbReference type="ARBA" id="ARBA00012513"/>
    </source>
</evidence>
<keyword evidence="8" id="KW-0418">Kinase</keyword>
<keyword evidence="11" id="KW-0472">Membrane</keyword>
<dbReference type="PANTHER" id="PTHR47982:SF49">
    <property type="entry name" value="INACTIVE PROTEIN KINASE SELMODRAFT_444075-LIKE"/>
    <property type="match status" value="1"/>
</dbReference>
<dbReference type="InterPro" id="IPR047117">
    <property type="entry name" value="PERK1-13-like"/>
</dbReference>
<dbReference type="Gene3D" id="1.10.510.10">
    <property type="entry name" value="Transferase(Phosphotransferase) domain 1"/>
    <property type="match status" value="1"/>
</dbReference>
<evidence type="ECO:0000256" key="14">
    <source>
        <dbReference type="SAM" id="MobiDB-lite"/>
    </source>
</evidence>
<evidence type="ECO:0000256" key="9">
    <source>
        <dbReference type="ARBA" id="ARBA00022840"/>
    </source>
</evidence>
<evidence type="ECO:0000256" key="7">
    <source>
        <dbReference type="ARBA" id="ARBA00022741"/>
    </source>
</evidence>
<dbReference type="InterPro" id="IPR001245">
    <property type="entry name" value="Ser-Thr/Tyr_kinase_cat_dom"/>
</dbReference>
<keyword evidence="3" id="KW-1003">Cell membrane</keyword>
<evidence type="ECO:0000313" key="16">
    <source>
        <dbReference type="EMBL" id="KDP38873.1"/>
    </source>
</evidence>
<dbReference type="InterPro" id="IPR000719">
    <property type="entry name" value="Prot_kinase_dom"/>
</dbReference>
<comment type="catalytic activity">
    <reaction evidence="12">
        <text>L-threonyl-[protein] + ATP = O-phospho-L-threonyl-[protein] + ADP + H(+)</text>
        <dbReference type="Rhea" id="RHEA:46608"/>
        <dbReference type="Rhea" id="RHEA-COMP:11060"/>
        <dbReference type="Rhea" id="RHEA-COMP:11605"/>
        <dbReference type="ChEBI" id="CHEBI:15378"/>
        <dbReference type="ChEBI" id="CHEBI:30013"/>
        <dbReference type="ChEBI" id="CHEBI:30616"/>
        <dbReference type="ChEBI" id="CHEBI:61977"/>
        <dbReference type="ChEBI" id="CHEBI:456216"/>
        <dbReference type="EC" id="2.7.11.1"/>
    </reaction>
</comment>
<keyword evidence="17" id="KW-1185">Reference proteome</keyword>
<organism evidence="16 17">
    <name type="scientific">Jatropha curcas</name>
    <name type="common">Barbados nut</name>
    <dbReference type="NCBI Taxonomy" id="180498"/>
    <lineage>
        <taxon>Eukaryota</taxon>
        <taxon>Viridiplantae</taxon>
        <taxon>Streptophyta</taxon>
        <taxon>Embryophyta</taxon>
        <taxon>Tracheophyta</taxon>
        <taxon>Spermatophyta</taxon>
        <taxon>Magnoliopsida</taxon>
        <taxon>eudicotyledons</taxon>
        <taxon>Gunneridae</taxon>
        <taxon>Pentapetalae</taxon>
        <taxon>rosids</taxon>
        <taxon>fabids</taxon>
        <taxon>Malpighiales</taxon>
        <taxon>Euphorbiaceae</taxon>
        <taxon>Crotonoideae</taxon>
        <taxon>Jatropheae</taxon>
        <taxon>Jatropha</taxon>
    </lineage>
</organism>
<keyword evidence="4" id="KW-0723">Serine/threonine-protein kinase</keyword>
<sequence>MVQEVAAAARESVIVVMDANRSKGNMDALDWALKHVVRRQDTVIVIGVSSDLGKKNSCFPLNMGISISGIWERLEFSSQGQGEARPRELGEEIERKKEQYQNNLQPFYRQCKKNEVNMEVKLAFGFCPEKITVEQAQNSNPRWIVLDSYLKKHKVIIYAHIGCNIAVMKEKDVATLTPAKAPPPRSCTQTNNSDFIIKKPEGSNSNNQEGLNNPVQEEEGSSAQARSPCWYPLSWRSGYPRAFSQTELEEITNGFAQENFLAEIDNTKVYEGVLEETPVLVRSFSENDERFWTTLKILSRVRHRNVSSLVGYCCTGTSAFSLSDYPCLGTLEMNLLSDDLARNLSWKARWYIAVEIGGSLRYLHEECVDGGAIVHLSVCSCNIVFSSGCSTMLANFVTARWLKDDASTNNEDSEAECVNLEIDEGCAIDVHDYAVLLIELISGKSARWYQNKSGGQSLNQWALPLLEGHLISEVLDPRLEDTSDTRAVHHMIKAALLCLKNDMGQKISMSEVLAVVRGDKLAMAKC</sequence>
<evidence type="ECO:0000256" key="1">
    <source>
        <dbReference type="ARBA" id="ARBA00004162"/>
    </source>
</evidence>
<dbReference type="GO" id="GO:0005886">
    <property type="term" value="C:plasma membrane"/>
    <property type="evidence" value="ECO:0007669"/>
    <property type="project" value="UniProtKB-SubCell"/>
</dbReference>
<evidence type="ECO:0000256" key="5">
    <source>
        <dbReference type="ARBA" id="ARBA00022679"/>
    </source>
</evidence>
<dbReference type="GO" id="GO:0004674">
    <property type="term" value="F:protein serine/threonine kinase activity"/>
    <property type="evidence" value="ECO:0007669"/>
    <property type="project" value="UniProtKB-KW"/>
</dbReference>
<dbReference type="Pfam" id="PF07714">
    <property type="entry name" value="PK_Tyr_Ser-Thr"/>
    <property type="match status" value="1"/>
</dbReference>
<evidence type="ECO:0000313" key="17">
    <source>
        <dbReference type="Proteomes" id="UP000027138"/>
    </source>
</evidence>
<dbReference type="Proteomes" id="UP000027138">
    <property type="component" value="Unassembled WGS sequence"/>
</dbReference>
<feature type="compositionally biased region" description="Polar residues" evidence="14">
    <location>
        <begin position="202"/>
        <end position="224"/>
    </location>
</feature>
<keyword evidence="6" id="KW-0812">Transmembrane</keyword>
<dbReference type="SUPFAM" id="SSF56112">
    <property type="entry name" value="Protein kinase-like (PK-like)"/>
    <property type="match status" value="1"/>
</dbReference>
<dbReference type="AlphaFoldDB" id="A0A067KV67"/>
<evidence type="ECO:0000256" key="4">
    <source>
        <dbReference type="ARBA" id="ARBA00022527"/>
    </source>
</evidence>
<dbReference type="InterPro" id="IPR011009">
    <property type="entry name" value="Kinase-like_dom_sf"/>
</dbReference>
<keyword evidence="5" id="KW-0808">Transferase</keyword>
<accession>A0A067KV67</accession>
<evidence type="ECO:0000259" key="15">
    <source>
        <dbReference type="PROSITE" id="PS50011"/>
    </source>
</evidence>
<dbReference type="PROSITE" id="PS50011">
    <property type="entry name" value="PROTEIN_KINASE_DOM"/>
    <property type="match status" value="1"/>
</dbReference>
<keyword evidence="7" id="KW-0547">Nucleotide-binding</keyword>
<gene>
    <name evidence="16" type="ORF">JCGZ_05030</name>
</gene>
<comment type="catalytic activity">
    <reaction evidence="13">
        <text>L-seryl-[protein] + ATP = O-phospho-L-seryl-[protein] + ADP + H(+)</text>
        <dbReference type="Rhea" id="RHEA:17989"/>
        <dbReference type="Rhea" id="RHEA-COMP:9863"/>
        <dbReference type="Rhea" id="RHEA-COMP:11604"/>
        <dbReference type="ChEBI" id="CHEBI:15378"/>
        <dbReference type="ChEBI" id="CHEBI:29999"/>
        <dbReference type="ChEBI" id="CHEBI:30616"/>
        <dbReference type="ChEBI" id="CHEBI:83421"/>
        <dbReference type="ChEBI" id="CHEBI:456216"/>
        <dbReference type="EC" id="2.7.11.1"/>
    </reaction>
</comment>
<reference evidence="16 17" key="1">
    <citation type="journal article" date="2014" name="PLoS ONE">
        <title>Global Analysis of Gene Expression Profiles in Physic Nut (Jatropha curcas L.) Seedlings Exposed to Salt Stress.</title>
        <authorList>
            <person name="Zhang L."/>
            <person name="Zhang C."/>
            <person name="Wu P."/>
            <person name="Chen Y."/>
            <person name="Li M."/>
            <person name="Jiang H."/>
            <person name="Wu G."/>
        </authorList>
    </citation>
    <scope>NUCLEOTIDE SEQUENCE [LARGE SCALE GENOMIC DNA]</scope>
    <source>
        <strain evidence="17">cv. GZQX0401</strain>
        <tissue evidence="16">Young leaves</tissue>
    </source>
</reference>
<dbReference type="EC" id="2.7.11.1" evidence="2"/>
<dbReference type="PANTHER" id="PTHR47982">
    <property type="entry name" value="PROLINE-RICH RECEPTOR-LIKE PROTEIN KINASE PERK4"/>
    <property type="match status" value="1"/>
</dbReference>
<dbReference type="Gene3D" id="3.30.200.20">
    <property type="entry name" value="Phosphorylase Kinase, domain 1"/>
    <property type="match status" value="1"/>
</dbReference>
<evidence type="ECO:0000256" key="13">
    <source>
        <dbReference type="ARBA" id="ARBA00048679"/>
    </source>
</evidence>
<name>A0A067KV67_JATCU</name>
<dbReference type="KEGG" id="jcu:105633432"/>